<comment type="caution">
    <text evidence="1">The sequence shown here is derived from an EMBL/GenBank/DDBJ whole genome shotgun (WGS) entry which is preliminary data.</text>
</comment>
<sequence length="138" mass="15679">MRNLFIQKDEEFKIKFYVAVDQEGLVWAEADENNLNNMLNPDKTYEKKNFSVTFKRPSFGDTISLYDDIFKTKDGANVDFNPLAARYQKISLLIKDWDLEDSDGNKVKASIENVKSLHPIIANAIGIQLDTETGGLLS</sequence>
<name>A0A0F9MH38_9ZZZZ</name>
<dbReference type="EMBL" id="LAZR01008886">
    <property type="protein sequence ID" value="KKM75975.1"/>
    <property type="molecule type" value="Genomic_DNA"/>
</dbReference>
<gene>
    <name evidence="1" type="ORF">LCGC14_1384810</name>
</gene>
<organism evidence="1">
    <name type="scientific">marine sediment metagenome</name>
    <dbReference type="NCBI Taxonomy" id="412755"/>
    <lineage>
        <taxon>unclassified sequences</taxon>
        <taxon>metagenomes</taxon>
        <taxon>ecological metagenomes</taxon>
    </lineage>
</organism>
<evidence type="ECO:0000313" key="1">
    <source>
        <dbReference type="EMBL" id="KKM75975.1"/>
    </source>
</evidence>
<accession>A0A0F9MH38</accession>
<proteinExistence type="predicted"/>
<protein>
    <submittedName>
        <fullName evidence="1">Uncharacterized protein</fullName>
    </submittedName>
</protein>
<dbReference type="AlphaFoldDB" id="A0A0F9MH38"/>
<reference evidence="1" key="1">
    <citation type="journal article" date="2015" name="Nature">
        <title>Complex archaea that bridge the gap between prokaryotes and eukaryotes.</title>
        <authorList>
            <person name="Spang A."/>
            <person name="Saw J.H."/>
            <person name="Jorgensen S.L."/>
            <person name="Zaremba-Niedzwiedzka K."/>
            <person name="Martijn J."/>
            <person name="Lind A.E."/>
            <person name="van Eijk R."/>
            <person name="Schleper C."/>
            <person name="Guy L."/>
            <person name="Ettema T.J."/>
        </authorList>
    </citation>
    <scope>NUCLEOTIDE SEQUENCE</scope>
</reference>